<dbReference type="Proteomes" id="UP001063782">
    <property type="component" value="Chromosome"/>
</dbReference>
<dbReference type="EMBL" id="CP089977">
    <property type="protein sequence ID" value="UXZ05051.1"/>
    <property type="molecule type" value="Genomic_DNA"/>
</dbReference>
<sequence>MIKIFVLASRARRYIDGVGLPLTVADISSVLAVYPCHLPRWLIDEIVFKIDGLELAEMNKKK</sequence>
<evidence type="ECO:0000313" key="2">
    <source>
        <dbReference type="Proteomes" id="UP001063782"/>
    </source>
</evidence>
<evidence type="ECO:0000313" key="1">
    <source>
        <dbReference type="EMBL" id="UXZ05051.1"/>
    </source>
</evidence>
<name>A0ABY6F4M9_9GAMM</name>
<keyword evidence="2" id="KW-1185">Reference proteome</keyword>
<reference evidence="1" key="1">
    <citation type="submission" date="2021-12" db="EMBL/GenBank/DDBJ databases">
        <title>taxonomy of Moraxella sp. ZY201224.</title>
        <authorList>
            <person name="Li F."/>
        </authorList>
    </citation>
    <scope>NUCLEOTIDE SEQUENCE</scope>
    <source>
        <strain evidence="1">ZY201224</strain>
    </source>
</reference>
<gene>
    <name evidence="1" type="ORF">LU297_00930</name>
</gene>
<accession>A0ABY6F4M9</accession>
<evidence type="ECO:0008006" key="3">
    <source>
        <dbReference type="Google" id="ProtNLM"/>
    </source>
</evidence>
<proteinExistence type="predicted"/>
<dbReference type="RefSeq" id="WP_263076553.1">
    <property type="nucleotide sequence ID" value="NZ_CP089977.1"/>
</dbReference>
<protein>
    <recommendedName>
        <fullName evidence="3">Phage protein</fullName>
    </recommendedName>
</protein>
<organism evidence="1 2">
    <name type="scientific">Moraxella nasicaprae</name>
    <dbReference type="NCBI Taxonomy" id="2904122"/>
    <lineage>
        <taxon>Bacteria</taxon>
        <taxon>Pseudomonadati</taxon>
        <taxon>Pseudomonadota</taxon>
        <taxon>Gammaproteobacteria</taxon>
        <taxon>Moraxellales</taxon>
        <taxon>Moraxellaceae</taxon>
        <taxon>Moraxella</taxon>
    </lineage>
</organism>